<evidence type="ECO:0000256" key="1">
    <source>
        <dbReference type="SAM" id="MobiDB-lite"/>
    </source>
</evidence>
<organism evidence="2 3">
    <name type="scientific">Microlunatus antarcticus</name>
    <dbReference type="NCBI Taxonomy" id="53388"/>
    <lineage>
        <taxon>Bacteria</taxon>
        <taxon>Bacillati</taxon>
        <taxon>Actinomycetota</taxon>
        <taxon>Actinomycetes</taxon>
        <taxon>Propionibacteriales</taxon>
        <taxon>Propionibacteriaceae</taxon>
        <taxon>Microlunatus</taxon>
    </lineage>
</organism>
<sequence length="133" mass="14070">MARVALSATPMRSTTMPVPCRTGGLHGTDDGAVAGGAEDGDQICACREGDVGIELAGVRRLQVGEDDLVRVRCLSGGDRAQPLRLISGVPSSIMWTLSATLSARARASAVVRTSRRRALRERCPAPRCPSRRS</sequence>
<reference evidence="2 3" key="1">
    <citation type="submission" date="2020-08" db="EMBL/GenBank/DDBJ databases">
        <title>Sequencing the genomes of 1000 actinobacteria strains.</title>
        <authorList>
            <person name="Klenk H.-P."/>
        </authorList>
    </citation>
    <scope>NUCLEOTIDE SEQUENCE [LARGE SCALE GENOMIC DNA]</scope>
    <source>
        <strain evidence="2 3">DSM 11053</strain>
    </source>
</reference>
<protein>
    <submittedName>
        <fullName evidence="2">Uncharacterized protein</fullName>
    </submittedName>
</protein>
<evidence type="ECO:0000313" key="3">
    <source>
        <dbReference type="Proteomes" id="UP000565572"/>
    </source>
</evidence>
<accession>A0A7W5JUS8</accession>
<dbReference type="AlphaFoldDB" id="A0A7W5JUS8"/>
<keyword evidence="3" id="KW-1185">Reference proteome</keyword>
<evidence type="ECO:0000313" key="2">
    <source>
        <dbReference type="EMBL" id="MBB3326456.1"/>
    </source>
</evidence>
<feature type="region of interest" description="Disordered" evidence="1">
    <location>
        <begin position="1"/>
        <end position="24"/>
    </location>
</feature>
<gene>
    <name evidence="2" type="ORF">FHX39_001400</name>
</gene>
<comment type="caution">
    <text evidence="2">The sequence shown here is derived from an EMBL/GenBank/DDBJ whole genome shotgun (WGS) entry which is preliminary data.</text>
</comment>
<dbReference type="Proteomes" id="UP000565572">
    <property type="component" value="Unassembled WGS sequence"/>
</dbReference>
<dbReference type="EMBL" id="JACHZG010000001">
    <property type="protein sequence ID" value="MBB3326456.1"/>
    <property type="molecule type" value="Genomic_DNA"/>
</dbReference>
<proteinExistence type="predicted"/>
<name>A0A7W5JUS8_9ACTN</name>